<gene>
    <name evidence="9" type="ORF">IQ247_19085</name>
</gene>
<evidence type="ECO:0000256" key="3">
    <source>
        <dbReference type="ARBA" id="ARBA00022777"/>
    </source>
</evidence>
<dbReference type="Pfam" id="PF13191">
    <property type="entry name" value="AAA_16"/>
    <property type="match status" value="1"/>
</dbReference>
<dbReference type="Pfam" id="PF00989">
    <property type="entry name" value="PAS"/>
    <property type="match status" value="1"/>
</dbReference>
<evidence type="ECO:0000313" key="9">
    <source>
        <dbReference type="EMBL" id="MBE9214747.1"/>
    </source>
</evidence>
<dbReference type="InterPro" id="IPR003018">
    <property type="entry name" value="GAF"/>
</dbReference>
<dbReference type="EMBL" id="JADEWL010000070">
    <property type="protein sequence ID" value="MBE9214747.1"/>
    <property type="molecule type" value="Genomic_DNA"/>
</dbReference>
<dbReference type="RefSeq" id="WP_193922705.1">
    <property type="nucleotide sequence ID" value="NZ_JADEWL010000070.1"/>
</dbReference>
<feature type="domain" description="Histidine kinase" evidence="7">
    <location>
        <begin position="1668"/>
        <end position="1926"/>
    </location>
</feature>
<dbReference type="Gene3D" id="3.30.450.20">
    <property type="entry name" value="PAS domain"/>
    <property type="match status" value="1"/>
</dbReference>
<dbReference type="InterPro" id="IPR008271">
    <property type="entry name" value="Ser/Thr_kinase_AS"/>
</dbReference>
<dbReference type="PROSITE" id="PS50011">
    <property type="entry name" value="PROTEIN_KINASE_DOM"/>
    <property type="match status" value="1"/>
</dbReference>
<evidence type="ECO:0000256" key="1">
    <source>
        <dbReference type="ARBA" id="ARBA00000085"/>
    </source>
</evidence>
<feature type="coiled-coil region" evidence="5">
    <location>
        <begin position="1625"/>
        <end position="1652"/>
    </location>
</feature>
<keyword evidence="3" id="KW-0808">Transferase</keyword>
<reference evidence="9" key="1">
    <citation type="submission" date="2020-10" db="EMBL/GenBank/DDBJ databases">
        <authorList>
            <person name="Castelo-Branco R."/>
            <person name="Eusebio N."/>
            <person name="Adriana R."/>
            <person name="Vieira A."/>
            <person name="Brugerolle De Fraissinette N."/>
            <person name="Rezende De Castro R."/>
            <person name="Schneider M.P."/>
            <person name="Vasconcelos V."/>
            <person name="Leao P.N."/>
        </authorList>
    </citation>
    <scope>NUCLEOTIDE SEQUENCE</scope>
    <source>
        <strain evidence="9">LEGE 06105</strain>
    </source>
</reference>
<comment type="catalytic activity">
    <reaction evidence="1">
        <text>ATP + protein L-histidine = ADP + protein N-phospho-L-histidine.</text>
        <dbReference type="EC" id="2.7.13.3"/>
    </reaction>
</comment>
<dbReference type="SUPFAM" id="SSF55781">
    <property type="entry name" value="GAF domain-like"/>
    <property type="match status" value="1"/>
</dbReference>
<dbReference type="SMART" id="SM00220">
    <property type="entry name" value="S_TKc"/>
    <property type="match status" value="1"/>
</dbReference>
<keyword evidence="4" id="KW-0902">Two-component regulatory system</keyword>
<dbReference type="PROSITE" id="PS00108">
    <property type="entry name" value="PROTEIN_KINASE_ST"/>
    <property type="match status" value="1"/>
</dbReference>
<dbReference type="Pfam" id="PF01590">
    <property type="entry name" value="GAF"/>
    <property type="match status" value="1"/>
</dbReference>
<dbReference type="InterPro" id="IPR041664">
    <property type="entry name" value="AAA_16"/>
</dbReference>
<dbReference type="PANTHER" id="PTHR43642">
    <property type="entry name" value="HYBRID SIGNAL TRANSDUCTION HISTIDINE KINASE G"/>
    <property type="match status" value="1"/>
</dbReference>
<dbReference type="Pfam" id="PF02518">
    <property type="entry name" value="HATPase_c"/>
    <property type="match status" value="1"/>
</dbReference>
<dbReference type="InterPro" id="IPR011009">
    <property type="entry name" value="Kinase-like_dom_sf"/>
</dbReference>
<keyword evidence="5" id="KW-0175">Coiled coil</keyword>
<dbReference type="InterPro" id="IPR004358">
    <property type="entry name" value="Sig_transdc_His_kin-like_C"/>
</dbReference>
<dbReference type="InterPro" id="IPR000014">
    <property type="entry name" value="PAS"/>
</dbReference>
<dbReference type="GO" id="GO:0000160">
    <property type="term" value="P:phosphorelay signal transduction system"/>
    <property type="evidence" value="ECO:0007669"/>
    <property type="project" value="UniProtKB-KW"/>
</dbReference>
<dbReference type="SUPFAM" id="SSF55874">
    <property type="entry name" value="ATPase domain of HSP90 chaperone/DNA topoisomerase II/histidine kinase"/>
    <property type="match status" value="1"/>
</dbReference>
<evidence type="ECO:0000259" key="8">
    <source>
        <dbReference type="PROSITE" id="PS50112"/>
    </source>
</evidence>
<accession>A0A8J7K2U9</accession>
<feature type="domain" description="Protein kinase" evidence="6">
    <location>
        <begin position="7"/>
        <end position="266"/>
    </location>
</feature>
<evidence type="ECO:0000259" key="7">
    <source>
        <dbReference type="PROSITE" id="PS50109"/>
    </source>
</evidence>
<dbReference type="InterPro" id="IPR053159">
    <property type="entry name" value="Hybrid_Histidine_Kinase"/>
</dbReference>
<dbReference type="Gene3D" id="1.10.510.10">
    <property type="entry name" value="Transferase(Phosphotransferase) domain 1"/>
    <property type="match status" value="1"/>
</dbReference>
<dbReference type="GO" id="GO:0006355">
    <property type="term" value="P:regulation of DNA-templated transcription"/>
    <property type="evidence" value="ECO:0007669"/>
    <property type="project" value="InterPro"/>
</dbReference>
<organism evidence="9 10">
    <name type="scientific">Plectonema cf. radiosum LEGE 06105</name>
    <dbReference type="NCBI Taxonomy" id="945769"/>
    <lineage>
        <taxon>Bacteria</taxon>
        <taxon>Bacillati</taxon>
        <taxon>Cyanobacteriota</taxon>
        <taxon>Cyanophyceae</taxon>
        <taxon>Oscillatoriophycideae</taxon>
        <taxon>Oscillatoriales</taxon>
        <taxon>Microcoleaceae</taxon>
        <taxon>Plectonema</taxon>
    </lineage>
</organism>
<dbReference type="CDD" id="cd14014">
    <property type="entry name" value="STKc_PknB_like"/>
    <property type="match status" value="1"/>
</dbReference>
<dbReference type="Proteomes" id="UP000620559">
    <property type="component" value="Unassembled WGS sequence"/>
</dbReference>
<evidence type="ECO:0000256" key="2">
    <source>
        <dbReference type="ARBA" id="ARBA00012438"/>
    </source>
</evidence>
<dbReference type="PRINTS" id="PR00344">
    <property type="entry name" value="BCTRLSENSOR"/>
</dbReference>
<evidence type="ECO:0000256" key="5">
    <source>
        <dbReference type="SAM" id="Coils"/>
    </source>
</evidence>
<dbReference type="InterPro" id="IPR029016">
    <property type="entry name" value="GAF-like_dom_sf"/>
</dbReference>
<keyword evidence="10" id="KW-1185">Reference proteome</keyword>
<dbReference type="SMART" id="SM00091">
    <property type="entry name" value="PAS"/>
    <property type="match status" value="1"/>
</dbReference>
<dbReference type="Gene3D" id="1.10.287.130">
    <property type="match status" value="1"/>
</dbReference>
<dbReference type="PANTHER" id="PTHR43642:SF1">
    <property type="entry name" value="HYBRID SIGNAL TRANSDUCTION HISTIDINE KINASE G"/>
    <property type="match status" value="1"/>
</dbReference>
<dbReference type="NCBIfam" id="TIGR00229">
    <property type="entry name" value="sensory_box"/>
    <property type="match status" value="1"/>
</dbReference>
<evidence type="ECO:0000256" key="4">
    <source>
        <dbReference type="ARBA" id="ARBA00023012"/>
    </source>
</evidence>
<dbReference type="Gene3D" id="3.30.565.10">
    <property type="entry name" value="Histidine kinase-like ATPase, C-terminal domain"/>
    <property type="match status" value="1"/>
</dbReference>
<dbReference type="Gene3D" id="3.40.50.300">
    <property type="entry name" value="P-loop containing nucleotide triphosphate hydrolases"/>
    <property type="match status" value="1"/>
</dbReference>
<evidence type="ECO:0000313" key="10">
    <source>
        <dbReference type="Proteomes" id="UP000620559"/>
    </source>
</evidence>
<evidence type="ECO:0000259" key="6">
    <source>
        <dbReference type="PROSITE" id="PS50011"/>
    </source>
</evidence>
<dbReference type="PROSITE" id="PS50109">
    <property type="entry name" value="HIS_KIN"/>
    <property type="match status" value="1"/>
</dbReference>
<dbReference type="SUPFAM" id="SSF56112">
    <property type="entry name" value="Protein kinase-like (PK-like)"/>
    <property type="match status" value="1"/>
</dbReference>
<dbReference type="SMART" id="SM00387">
    <property type="entry name" value="HATPase_c"/>
    <property type="match status" value="1"/>
</dbReference>
<protein>
    <recommendedName>
        <fullName evidence="2">histidine kinase</fullName>
        <ecNumber evidence="2">2.7.13.3</ecNumber>
    </recommendedName>
</protein>
<comment type="caution">
    <text evidence="9">The sequence shown here is derived from an EMBL/GenBank/DDBJ whole genome shotgun (WGS) entry which is preliminary data.</text>
</comment>
<dbReference type="GO" id="GO:0004673">
    <property type="term" value="F:protein histidine kinase activity"/>
    <property type="evidence" value="ECO:0007669"/>
    <property type="project" value="UniProtKB-EC"/>
</dbReference>
<dbReference type="Gene3D" id="3.30.450.40">
    <property type="match status" value="1"/>
</dbReference>
<sequence length="1926" mass="218625">MISITGYSIKEELYNGSRTSVYRAVREDDQKPVVIKLLKNPYPNFSELLQFRNQYTISKNLNSPLIIQIYSLDNYQNSYILVIEDMGGISLREYFIKYTVSLEEFLKIAITLCDILDILYRHRIIHKDIKPANILINPTTKQVKLIDFSIASLLPRENQTLVSPNILEGTLAYISPEQTGRMNRGIDYRSDFYSLGVTFYELLTRELPFKSDDAMELVHYHIAKTPPLLGKGIEIPQVLSAIVVKLMAKNAEDRYQSASGIKHDLETCLKQLQETGKIEYFEIAQRDICDRFTIPEKLYGRETEVETLLAAFEKISKGNSELMLVSGCSGIGKTAIINEVHKPIVKQHGYFIKGKFDQFNRNIPFSAFVQAFRDLMRQLFSETDVQLSIWKHKILQALGENARVIIDVIPELERIIGQQAPAPELSGTAAQNRFNLLFQKFIKVFTTKEHPLVIFLDDLQWADLTSLNLMQLLINESESKYLLLIGAYRNNEVFAAHPLMLTLEEIRKTGAIINTIILKPLNEESLNQLVANTLSCSLEIAQPLTQLIYQKTKGNPFFSTQFLKSLHEDNLITFNFDKNSWGCNISEVKKLALTDDVVEFMSLQLQKFPEQTQNILKLAACIGNQFDLATLGIVCEKSEAESAADLWKALQEGLIIPQSEIYKFYLETRQEIEPASQIIDYRFLHDRVQQAAYSLIPNEQKPITHLNVGKSLLKNIPTPELSEKIFNIVNHLNIGQNLIINHSEKLQLAELNLLAAKKSKDSTAYSAALIYIKTGISLLSSDCWQNNYHLTLSFYNYAVEVAYLTGNFEQMQKWADIILKQAKTILDKANAYEIIIQTKIAQNQLIEAVKFGLNVLELFGVKIPESPTPVDVQKALAEINIYLQDKHISDLIALPLMKDVYPLAAMRLLSIVWFPIIAAAPTLVPPIVFSQVNLSIKYGNAPSSSFAYAAYGLILQGFFQDAQSSYEFGQLALNLLQELNALELTPKTLFMIAVSTKHGKEHLKTTIPLFREAYQSGIENGDLEYSSHAAINWFQYSYFTGEELNSLKQEMAAISDVLIQFKHTTTLNEYRTIQQVILNLLGESQQPYILIGKAYNENEILPQQLEANDRIGLHFVYIHKFILCYLFEEFEQAATNAREAQIYLDGIAGCFYAPLFYFYDSLLQLSLYSEISQEEKLQQVRNNQEKIQNLTDHAPMNFQHKYDLIEAEKHRILDEKIKAIELYEKAIAGAKANEYIQEEALANELAAKFYLDWDKQKIAATYMQEAYYCYAKWGAKAKTDDLEKRYPQLLAPILQAQKYSFQINETCIQPNQTIQISRSSSSISEALDFKSILKATQALSKEIQLEELISTLLQIVIENAGAQKAALVFLKDDILTLEAVATQELGVTHLSIPYETSNQLPNTVINYVKRSLKTIVLDNAIIQNDLLTDEYLIRQQPYSLLCAPILDRGKLIGLLYLENKLIKGAFTRERLEVTNLLCTQAAISLQNAQLYAQQQQKTYEIAQKEEEYRSIFESVNDGLNICDLETGKIVAVNPTICQMYGYSQEEWFHLTPPDFMHPDLVCHFSNYVEIMNAGQEFYIKTISKRKDGTYFDTEIKAVPFIYKGKLHGLMIVRDISEQQAALRENQKAQAAVTQKSQELEKALLELNQTQLQMVQNEKMATLGNLVAGVAHEVNNPIGFLKGSINNAKEYIKDLFAHIECYQQHYPTPTDAVLEHAEEIDLEFLIEDLPKLIDSMKVATERIKDISTSLRTFSRADTDEKVACNLHEGIDSTILILKYRLKANDKRPAIEVVKEYGTLPPIKCFLGQLNQVFMNIIANAIDAIDTASEGKTFAQLQTNPYKIAIKTELFTEKNTALISIKDNGLGMPESVRERIFDHLFTTKEVGKGTGLGLAIALSIIEETHNGKISCSSKLGEGTEFFIELPID</sequence>
<proteinExistence type="predicted"/>
<dbReference type="InterPro" id="IPR027417">
    <property type="entry name" value="P-loop_NTPase"/>
</dbReference>
<dbReference type="EC" id="2.7.13.3" evidence="2"/>
<dbReference type="Pfam" id="PF00069">
    <property type="entry name" value="Pkinase"/>
    <property type="match status" value="1"/>
</dbReference>
<dbReference type="SUPFAM" id="SSF55785">
    <property type="entry name" value="PYP-like sensor domain (PAS domain)"/>
    <property type="match status" value="1"/>
</dbReference>
<dbReference type="CDD" id="cd00130">
    <property type="entry name" value="PAS"/>
    <property type="match status" value="1"/>
</dbReference>
<dbReference type="InterPro" id="IPR036890">
    <property type="entry name" value="HATPase_C_sf"/>
</dbReference>
<dbReference type="SMART" id="SM00065">
    <property type="entry name" value="GAF"/>
    <property type="match status" value="1"/>
</dbReference>
<dbReference type="InterPro" id="IPR013767">
    <property type="entry name" value="PAS_fold"/>
</dbReference>
<keyword evidence="3" id="KW-0418">Kinase</keyword>
<feature type="domain" description="PAS" evidence="8">
    <location>
        <begin position="1504"/>
        <end position="1559"/>
    </location>
</feature>
<dbReference type="PROSITE" id="PS50112">
    <property type="entry name" value="PAS"/>
    <property type="match status" value="1"/>
</dbReference>
<name>A0A8J7K2U9_9CYAN</name>
<dbReference type="InterPro" id="IPR003594">
    <property type="entry name" value="HATPase_dom"/>
</dbReference>
<dbReference type="GO" id="GO:0005524">
    <property type="term" value="F:ATP binding"/>
    <property type="evidence" value="ECO:0007669"/>
    <property type="project" value="InterPro"/>
</dbReference>
<dbReference type="InterPro" id="IPR000719">
    <property type="entry name" value="Prot_kinase_dom"/>
</dbReference>
<dbReference type="SUPFAM" id="SSF52540">
    <property type="entry name" value="P-loop containing nucleoside triphosphate hydrolases"/>
    <property type="match status" value="1"/>
</dbReference>
<dbReference type="InterPro" id="IPR035965">
    <property type="entry name" value="PAS-like_dom_sf"/>
</dbReference>
<dbReference type="InterPro" id="IPR005467">
    <property type="entry name" value="His_kinase_dom"/>
</dbReference>